<evidence type="ECO:0000313" key="5">
    <source>
        <dbReference type="Proteomes" id="UP000238479"/>
    </source>
</evidence>
<dbReference type="Pfam" id="PF01730">
    <property type="entry name" value="UreF"/>
    <property type="match status" value="1"/>
</dbReference>
<protein>
    <submittedName>
        <fullName evidence="4">Putative urease accessory protein UreF</fullName>
    </submittedName>
</protein>
<sequence length="143" mass="15623">MKCVETRKASTSQGSALMRVAAAVYSEISSLKSMREISLCNGVVSFHRSPMYGLICGLLGLDSSTSQRAFMFITMRDVIFAATRLNLVGPLGAAVLQHHIAPISEAILNQWKDIPVEEACQTIPLLDIVQGCHSYLFSRPFCS</sequence>
<keyword evidence="2" id="KW-0143">Chaperone</keyword>
<dbReference type="GO" id="GO:0016151">
    <property type="term" value="F:nickel cation binding"/>
    <property type="evidence" value="ECO:0007669"/>
    <property type="project" value="InterPro"/>
</dbReference>
<keyword evidence="5" id="KW-1185">Reference proteome</keyword>
<dbReference type="Proteomes" id="UP000238479">
    <property type="component" value="Chromosome 1"/>
</dbReference>
<dbReference type="AlphaFoldDB" id="A0A2P6S9F4"/>
<keyword evidence="1" id="KW-0996">Nickel insertion</keyword>
<gene>
    <name evidence="4" type="ORF">RchiOBHm_Chr1g0323071</name>
</gene>
<reference evidence="4 5" key="1">
    <citation type="journal article" date="2018" name="Nat. Genet.">
        <title>The Rosa genome provides new insights in the design of modern roses.</title>
        <authorList>
            <person name="Bendahmane M."/>
        </authorList>
    </citation>
    <scope>NUCLEOTIDE SEQUENCE [LARGE SCALE GENOMIC DNA]</scope>
    <source>
        <strain evidence="5">cv. Old Blush</strain>
    </source>
</reference>
<dbReference type="PANTHER" id="PTHR33620:SF1">
    <property type="entry name" value="UREASE ACCESSORY PROTEIN F"/>
    <property type="match status" value="1"/>
</dbReference>
<comment type="similarity">
    <text evidence="3">Belongs to the UreF family.</text>
</comment>
<proteinExistence type="inferred from homology"/>
<evidence type="ECO:0000313" key="4">
    <source>
        <dbReference type="EMBL" id="PRQ55301.1"/>
    </source>
</evidence>
<evidence type="ECO:0000256" key="1">
    <source>
        <dbReference type="ARBA" id="ARBA00022988"/>
    </source>
</evidence>
<evidence type="ECO:0000256" key="3">
    <source>
        <dbReference type="ARBA" id="ARBA00046339"/>
    </source>
</evidence>
<organism evidence="4 5">
    <name type="scientific">Rosa chinensis</name>
    <name type="common">China rose</name>
    <dbReference type="NCBI Taxonomy" id="74649"/>
    <lineage>
        <taxon>Eukaryota</taxon>
        <taxon>Viridiplantae</taxon>
        <taxon>Streptophyta</taxon>
        <taxon>Embryophyta</taxon>
        <taxon>Tracheophyta</taxon>
        <taxon>Spermatophyta</taxon>
        <taxon>Magnoliopsida</taxon>
        <taxon>eudicotyledons</taxon>
        <taxon>Gunneridae</taxon>
        <taxon>Pentapetalae</taxon>
        <taxon>rosids</taxon>
        <taxon>fabids</taxon>
        <taxon>Rosales</taxon>
        <taxon>Rosaceae</taxon>
        <taxon>Rosoideae</taxon>
        <taxon>Rosoideae incertae sedis</taxon>
        <taxon>Rosa</taxon>
    </lineage>
</organism>
<name>A0A2P6S9F4_ROSCH</name>
<dbReference type="Gramene" id="PRQ55301">
    <property type="protein sequence ID" value="PRQ55301"/>
    <property type="gene ID" value="RchiOBHm_Chr1g0323071"/>
</dbReference>
<dbReference type="InterPro" id="IPR038277">
    <property type="entry name" value="UreF_sf"/>
</dbReference>
<accession>A0A2P6S9F4</accession>
<dbReference type="InterPro" id="IPR002639">
    <property type="entry name" value="UreF"/>
</dbReference>
<evidence type="ECO:0000256" key="2">
    <source>
        <dbReference type="ARBA" id="ARBA00023186"/>
    </source>
</evidence>
<dbReference type="EMBL" id="PDCK01000039">
    <property type="protein sequence ID" value="PRQ55301.1"/>
    <property type="molecule type" value="Genomic_DNA"/>
</dbReference>
<dbReference type="PANTHER" id="PTHR33620">
    <property type="entry name" value="UREASE ACCESSORY PROTEIN F"/>
    <property type="match status" value="1"/>
</dbReference>
<comment type="caution">
    <text evidence="4">The sequence shown here is derived from an EMBL/GenBank/DDBJ whole genome shotgun (WGS) entry which is preliminary data.</text>
</comment>
<dbReference type="Gene3D" id="1.10.4190.10">
    <property type="entry name" value="Urease accessory protein UreF"/>
    <property type="match status" value="1"/>
</dbReference>